<reference evidence="3" key="1">
    <citation type="journal article" date="2014" name="Front. Microbiol.">
        <title>High frequency of phylogenetically diverse reductive dehalogenase-homologous genes in deep subseafloor sedimentary metagenomes.</title>
        <authorList>
            <person name="Kawai M."/>
            <person name="Futagami T."/>
            <person name="Toyoda A."/>
            <person name="Takaki Y."/>
            <person name="Nishi S."/>
            <person name="Hori S."/>
            <person name="Arai W."/>
            <person name="Tsubouchi T."/>
            <person name="Morono Y."/>
            <person name="Uchiyama I."/>
            <person name="Ito T."/>
            <person name="Fujiyama A."/>
            <person name="Inagaki F."/>
            <person name="Takami H."/>
        </authorList>
    </citation>
    <scope>NUCLEOTIDE SEQUENCE</scope>
    <source>
        <strain evidence="3">Expedition CK06-06</strain>
    </source>
</reference>
<dbReference type="GO" id="GO:0032259">
    <property type="term" value="P:methylation"/>
    <property type="evidence" value="ECO:0007669"/>
    <property type="project" value="UniProtKB-KW"/>
</dbReference>
<accession>X1QTX1</accession>
<dbReference type="GO" id="GO:0008170">
    <property type="term" value="F:N-methyltransferase activity"/>
    <property type="evidence" value="ECO:0007669"/>
    <property type="project" value="InterPro"/>
</dbReference>
<sequence>MKYPEDFINKIICTDCREGMRDIPDGSIDLVVTDPPYGYAFMQRNWDKALVNIGAWKECVRVLKPGAFAFIMCAPRQDVLSRQIINLEEAGFITGFTSLYFTYASGFPKAQNISKAIDKKECRKQLTEK</sequence>
<dbReference type="Gene3D" id="3.40.50.150">
    <property type="entry name" value="Vaccinia Virus protein VP39"/>
    <property type="match status" value="1"/>
</dbReference>
<keyword evidence="2" id="KW-0808">Transferase</keyword>
<organism evidence="3">
    <name type="scientific">marine sediment metagenome</name>
    <dbReference type="NCBI Taxonomy" id="412755"/>
    <lineage>
        <taxon>unclassified sequences</taxon>
        <taxon>metagenomes</taxon>
        <taxon>ecological metagenomes</taxon>
    </lineage>
</organism>
<dbReference type="GO" id="GO:0003677">
    <property type="term" value="F:DNA binding"/>
    <property type="evidence" value="ECO:0007669"/>
    <property type="project" value="InterPro"/>
</dbReference>
<gene>
    <name evidence="3" type="ORF">S12H4_03694</name>
</gene>
<comment type="caution">
    <text evidence="3">The sequence shown here is derived from an EMBL/GenBank/DDBJ whole genome shotgun (WGS) entry which is preliminary data.</text>
</comment>
<protein>
    <recommendedName>
        <fullName evidence="4">DNA methylase N-4/N-6 domain-containing protein</fullName>
    </recommendedName>
</protein>
<name>X1QTX1_9ZZZZ</name>
<dbReference type="PROSITE" id="PS00092">
    <property type="entry name" value="N6_MTASE"/>
    <property type="match status" value="1"/>
</dbReference>
<dbReference type="AlphaFoldDB" id="X1QTX1"/>
<evidence type="ECO:0000313" key="3">
    <source>
        <dbReference type="EMBL" id="GAI71992.1"/>
    </source>
</evidence>
<dbReference type="SUPFAM" id="SSF53335">
    <property type="entry name" value="S-adenosyl-L-methionine-dependent methyltransferases"/>
    <property type="match status" value="1"/>
</dbReference>
<dbReference type="InterPro" id="IPR029063">
    <property type="entry name" value="SAM-dependent_MTases_sf"/>
</dbReference>
<dbReference type="PRINTS" id="PR00508">
    <property type="entry name" value="S21N4MTFRASE"/>
</dbReference>
<dbReference type="InterPro" id="IPR002052">
    <property type="entry name" value="DNA_methylase_N6_adenine_CS"/>
</dbReference>
<dbReference type="EMBL" id="BARW01001066">
    <property type="protein sequence ID" value="GAI71992.1"/>
    <property type="molecule type" value="Genomic_DNA"/>
</dbReference>
<evidence type="ECO:0000256" key="2">
    <source>
        <dbReference type="ARBA" id="ARBA00022679"/>
    </source>
</evidence>
<proteinExistence type="predicted"/>
<keyword evidence="1" id="KW-0489">Methyltransferase</keyword>
<evidence type="ECO:0008006" key="4">
    <source>
        <dbReference type="Google" id="ProtNLM"/>
    </source>
</evidence>
<evidence type="ECO:0000256" key="1">
    <source>
        <dbReference type="ARBA" id="ARBA00022603"/>
    </source>
</evidence>
<dbReference type="InterPro" id="IPR001091">
    <property type="entry name" value="RM_Methyltransferase"/>
</dbReference>